<dbReference type="PANTHER" id="PTHR11351:SF31">
    <property type="entry name" value="DESATURASE 1, ISOFORM A-RELATED"/>
    <property type="match status" value="1"/>
</dbReference>
<evidence type="ECO:0000256" key="9">
    <source>
        <dbReference type="ARBA" id="ARBA00023136"/>
    </source>
</evidence>
<keyword evidence="10" id="KW-0275">Fatty acid biosynthesis</keyword>
<organism evidence="11 12">
    <name type="scientific">Rhamnusium bicolor</name>
    <dbReference type="NCBI Taxonomy" id="1586634"/>
    <lineage>
        <taxon>Eukaryota</taxon>
        <taxon>Metazoa</taxon>
        <taxon>Ecdysozoa</taxon>
        <taxon>Arthropoda</taxon>
        <taxon>Hexapoda</taxon>
        <taxon>Insecta</taxon>
        <taxon>Pterygota</taxon>
        <taxon>Neoptera</taxon>
        <taxon>Endopterygota</taxon>
        <taxon>Coleoptera</taxon>
        <taxon>Polyphaga</taxon>
        <taxon>Cucujiformia</taxon>
        <taxon>Chrysomeloidea</taxon>
        <taxon>Cerambycidae</taxon>
        <taxon>Lepturinae</taxon>
        <taxon>Rhagiini</taxon>
        <taxon>Rhamnusium</taxon>
    </lineage>
</organism>
<comment type="similarity">
    <text evidence="2">Belongs to the fatty acid desaturase type 1 family.</text>
</comment>
<accession>A0AAV8WQR2</accession>
<keyword evidence="12" id="KW-1185">Reference proteome</keyword>
<evidence type="ECO:0000256" key="6">
    <source>
        <dbReference type="ARBA" id="ARBA00022989"/>
    </source>
</evidence>
<keyword evidence="9" id="KW-0472">Membrane</keyword>
<dbReference type="AlphaFoldDB" id="A0AAV8WQR2"/>
<keyword evidence="7" id="KW-0560">Oxidoreductase</keyword>
<evidence type="ECO:0000256" key="2">
    <source>
        <dbReference type="ARBA" id="ARBA00009295"/>
    </source>
</evidence>
<dbReference type="Proteomes" id="UP001162156">
    <property type="component" value="Unassembled WGS sequence"/>
</dbReference>
<dbReference type="GO" id="GO:0004768">
    <property type="term" value="F:stearoyl-CoA 9-desaturase activity"/>
    <property type="evidence" value="ECO:0007669"/>
    <property type="project" value="TreeGrafter"/>
</dbReference>
<evidence type="ECO:0000256" key="5">
    <source>
        <dbReference type="ARBA" id="ARBA00022832"/>
    </source>
</evidence>
<proteinExistence type="inferred from homology"/>
<dbReference type="PANTHER" id="PTHR11351">
    <property type="entry name" value="ACYL-COA DESATURASE"/>
    <property type="match status" value="1"/>
</dbReference>
<evidence type="ECO:0000256" key="4">
    <source>
        <dbReference type="ARBA" id="ARBA00022692"/>
    </source>
</evidence>
<evidence type="ECO:0000313" key="12">
    <source>
        <dbReference type="Proteomes" id="UP001162156"/>
    </source>
</evidence>
<keyword evidence="8" id="KW-0443">Lipid metabolism</keyword>
<dbReference type="GO" id="GO:0006636">
    <property type="term" value="P:unsaturated fatty acid biosynthetic process"/>
    <property type="evidence" value="ECO:0007669"/>
    <property type="project" value="TreeGrafter"/>
</dbReference>
<comment type="subcellular location">
    <subcellularLocation>
        <location evidence="1">Membrane</location>
        <topology evidence="1">Multi-pass membrane protein</topology>
    </subcellularLocation>
</comment>
<dbReference type="InterPro" id="IPR015876">
    <property type="entry name" value="Acyl-CoA_DS"/>
</dbReference>
<evidence type="ECO:0000256" key="8">
    <source>
        <dbReference type="ARBA" id="ARBA00023098"/>
    </source>
</evidence>
<name>A0AAV8WQR2_9CUCU</name>
<dbReference type="GO" id="GO:0005506">
    <property type="term" value="F:iron ion binding"/>
    <property type="evidence" value="ECO:0007669"/>
    <property type="project" value="TreeGrafter"/>
</dbReference>
<evidence type="ECO:0000256" key="10">
    <source>
        <dbReference type="ARBA" id="ARBA00023160"/>
    </source>
</evidence>
<evidence type="ECO:0000313" key="11">
    <source>
        <dbReference type="EMBL" id="KAJ8928061.1"/>
    </source>
</evidence>
<evidence type="ECO:0000256" key="7">
    <source>
        <dbReference type="ARBA" id="ARBA00023002"/>
    </source>
</evidence>
<gene>
    <name evidence="11" type="ORF">NQ314_019408</name>
</gene>
<reference evidence="11" key="1">
    <citation type="journal article" date="2023" name="Insect Mol. Biol.">
        <title>Genome sequencing provides insights into the evolution of gene families encoding plant cell wall-degrading enzymes in longhorned beetles.</title>
        <authorList>
            <person name="Shin N.R."/>
            <person name="Okamura Y."/>
            <person name="Kirsch R."/>
            <person name="Pauchet Y."/>
        </authorList>
    </citation>
    <scope>NUCLEOTIDE SEQUENCE</scope>
    <source>
        <strain evidence="11">RBIC_L_NR</strain>
    </source>
</reference>
<keyword evidence="6" id="KW-1133">Transmembrane helix</keyword>
<protein>
    <submittedName>
        <fullName evidence="11">Uncharacterized protein</fullName>
    </submittedName>
</protein>
<sequence>MFKVTFVLYQCGGLGVTAGAHRLWAHRSYKAKWPLRLILTIFNTLAFEVSCSYLKKSSHNSYEPTIIAPATQRN</sequence>
<dbReference type="EMBL" id="JANEYF010005493">
    <property type="protein sequence ID" value="KAJ8928061.1"/>
    <property type="molecule type" value="Genomic_DNA"/>
</dbReference>
<comment type="caution">
    <text evidence="11">The sequence shown here is derived from an EMBL/GenBank/DDBJ whole genome shotgun (WGS) entry which is preliminary data.</text>
</comment>
<dbReference type="GO" id="GO:0005789">
    <property type="term" value="C:endoplasmic reticulum membrane"/>
    <property type="evidence" value="ECO:0007669"/>
    <property type="project" value="TreeGrafter"/>
</dbReference>
<keyword evidence="3" id="KW-0444">Lipid biosynthesis</keyword>
<keyword evidence="4" id="KW-0812">Transmembrane</keyword>
<evidence type="ECO:0000256" key="3">
    <source>
        <dbReference type="ARBA" id="ARBA00022516"/>
    </source>
</evidence>
<keyword evidence="5" id="KW-0276">Fatty acid metabolism</keyword>
<evidence type="ECO:0000256" key="1">
    <source>
        <dbReference type="ARBA" id="ARBA00004141"/>
    </source>
</evidence>